<dbReference type="PIRSF" id="PIRSF005651">
    <property type="entry name" value="HflC"/>
    <property type="match status" value="1"/>
</dbReference>
<organism evidence="8 9">
    <name type="scientific">Thiothrix lacustris</name>
    <dbReference type="NCBI Taxonomy" id="525917"/>
    <lineage>
        <taxon>Bacteria</taxon>
        <taxon>Pseudomonadati</taxon>
        <taxon>Pseudomonadota</taxon>
        <taxon>Gammaproteobacteria</taxon>
        <taxon>Thiotrichales</taxon>
        <taxon>Thiotrichaceae</taxon>
        <taxon>Thiothrix</taxon>
    </lineage>
</organism>
<dbReference type="EMBL" id="MTEJ01000281">
    <property type="protein sequence ID" value="OQX05589.1"/>
    <property type="molecule type" value="Genomic_DNA"/>
</dbReference>
<dbReference type="SUPFAM" id="SSF117892">
    <property type="entry name" value="Band 7/SPFH domain"/>
    <property type="match status" value="1"/>
</dbReference>
<dbReference type="GO" id="GO:0016020">
    <property type="term" value="C:membrane"/>
    <property type="evidence" value="ECO:0007669"/>
    <property type="project" value="UniProtKB-SubCell"/>
</dbReference>
<accession>A0A1Y1QHK7</accession>
<evidence type="ECO:0000259" key="7">
    <source>
        <dbReference type="SMART" id="SM00244"/>
    </source>
</evidence>
<evidence type="ECO:0000256" key="5">
    <source>
        <dbReference type="ARBA" id="ARBA00023136"/>
    </source>
</evidence>
<evidence type="ECO:0000256" key="3">
    <source>
        <dbReference type="ARBA" id="ARBA00022692"/>
    </source>
</evidence>
<comment type="caution">
    <text evidence="8">The sequence shown here is derived from an EMBL/GenBank/DDBJ whole genome shotgun (WGS) entry which is preliminary data.</text>
</comment>
<reference evidence="8 9" key="1">
    <citation type="submission" date="2017-01" db="EMBL/GenBank/DDBJ databases">
        <title>Novel large sulfur bacteria in the metagenomes of groundwater-fed chemosynthetic microbial mats in the Lake Huron basin.</title>
        <authorList>
            <person name="Sharrar A.M."/>
            <person name="Flood B.E."/>
            <person name="Bailey J.V."/>
            <person name="Jones D.S."/>
            <person name="Biddanda B."/>
            <person name="Ruberg S.A."/>
            <person name="Marcus D.N."/>
            <person name="Dick G.J."/>
        </authorList>
    </citation>
    <scope>NUCLEOTIDE SEQUENCE [LARGE SCALE GENOMIC DNA]</scope>
    <source>
        <strain evidence="8">A8</strain>
    </source>
</reference>
<comment type="similarity">
    <text evidence="2 6">Belongs to the band 7/mec-2 family. HflC subfamily.</text>
</comment>
<proteinExistence type="inferred from homology"/>
<dbReference type="NCBIfam" id="TIGR01932">
    <property type="entry name" value="hflC"/>
    <property type="match status" value="1"/>
</dbReference>
<dbReference type="AlphaFoldDB" id="A0A1Y1QHK7"/>
<gene>
    <name evidence="8" type="ORF">BWK73_33235</name>
</gene>
<dbReference type="PANTHER" id="PTHR42911:SF1">
    <property type="entry name" value="MODULATOR OF FTSH PROTEASE HFLC"/>
    <property type="match status" value="1"/>
</dbReference>
<dbReference type="Proteomes" id="UP000192491">
    <property type="component" value="Unassembled WGS sequence"/>
</dbReference>
<dbReference type="CDD" id="cd03405">
    <property type="entry name" value="SPFH_HflC"/>
    <property type="match status" value="1"/>
</dbReference>
<keyword evidence="5" id="KW-0472">Membrane</keyword>
<sequence length="289" mass="32914">MDIKNTVLGVLGLAAVGLFMSAYTVDQRERAILFQFRQIVNADIQPGLHFKLPFMNTVSKFPSQILTMTSKSEQFLTGEKKYVTVDFFVKWRIKDVSNFYRSTGGGRIADAENRLEQLMKDGLRNEFSRRTIQEVLSAERDKIMQGLESKSNDVATQLGIEIVDVRVSKIDFPDSVSNSVYERMRSERQRVAQDFRSRGQEEAEKLKAAADRQATITMADAYKKSETIRGEGDGKAAEIYANAYQQDAEFYAFYRSLGAYRSTLGKPGDVMVLEPDSEFFRYFKQKTTP</sequence>
<evidence type="ECO:0000256" key="1">
    <source>
        <dbReference type="ARBA" id="ARBA00004167"/>
    </source>
</evidence>
<comment type="function">
    <text evidence="6">HflC and HflK could regulate a protease.</text>
</comment>
<dbReference type="InterPro" id="IPR036013">
    <property type="entry name" value="Band_7/SPFH_dom_sf"/>
</dbReference>
<dbReference type="Gene3D" id="3.30.479.30">
    <property type="entry name" value="Band 7 domain"/>
    <property type="match status" value="1"/>
</dbReference>
<protein>
    <recommendedName>
        <fullName evidence="6">Protein HflC</fullName>
    </recommendedName>
</protein>
<evidence type="ECO:0000256" key="2">
    <source>
        <dbReference type="ARBA" id="ARBA00007862"/>
    </source>
</evidence>
<evidence type="ECO:0000256" key="4">
    <source>
        <dbReference type="ARBA" id="ARBA00022989"/>
    </source>
</evidence>
<evidence type="ECO:0000313" key="8">
    <source>
        <dbReference type="EMBL" id="OQX05589.1"/>
    </source>
</evidence>
<dbReference type="InterPro" id="IPR010200">
    <property type="entry name" value="HflC"/>
</dbReference>
<comment type="subcellular location">
    <subcellularLocation>
        <location evidence="1">Membrane</location>
        <topology evidence="1">Single-pass membrane protein</topology>
    </subcellularLocation>
</comment>
<name>A0A1Y1QHK7_9GAMM</name>
<keyword evidence="3" id="KW-0812">Transmembrane</keyword>
<dbReference type="Pfam" id="PF01145">
    <property type="entry name" value="Band_7"/>
    <property type="match status" value="1"/>
</dbReference>
<dbReference type="SMART" id="SM00244">
    <property type="entry name" value="PHB"/>
    <property type="match status" value="1"/>
</dbReference>
<dbReference type="PANTHER" id="PTHR42911">
    <property type="entry name" value="MODULATOR OF FTSH PROTEASE HFLC"/>
    <property type="match status" value="1"/>
</dbReference>
<dbReference type="InterPro" id="IPR001107">
    <property type="entry name" value="Band_7"/>
</dbReference>
<keyword evidence="4" id="KW-1133">Transmembrane helix</keyword>
<evidence type="ECO:0000256" key="6">
    <source>
        <dbReference type="PIRNR" id="PIRNR005651"/>
    </source>
</evidence>
<evidence type="ECO:0000313" key="9">
    <source>
        <dbReference type="Proteomes" id="UP000192491"/>
    </source>
</evidence>
<feature type="domain" description="Band 7" evidence="7">
    <location>
        <begin position="20"/>
        <end position="184"/>
    </location>
</feature>